<dbReference type="CDD" id="cd17337">
    <property type="entry name" value="MFS_CsbX"/>
    <property type="match status" value="1"/>
</dbReference>
<feature type="transmembrane region" description="Helical" evidence="6">
    <location>
        <begin position="69"/>
        <end position="87"/>
    </location>
</feature>
<feature type="transmembrane region" description="Helical" evidence="6">
    <location>
        <begin position="161"/>
        <end position="185"/>
    </location>
</feature>
<sequence length="446" mass="47631">MRFPRNQGRCFMTERSGNAAARLLDRVGIPAPLFLGFVGVLLFMIGDGVESNYLSTFLAEQPGLSENAAAITISLYGIFVAVGSWFAGTLSSILGPRRVMLIGGIAWVVLEVVFLAVGIGAHVTWLAIVAYALRGIGYPFFAYAFLVWLNTATPAHQRGSSVGWFWFVFGAGLPTIGSLVASWTIPHIGELGTFWLAAVIVLAGLLIAYFGVRDLRHAGPTQPDSAGAMSELAKGLTILWRDKRVAAGAFVRLVNTTPNFALFVVAPFFFVKQVGFTQENYLLVVTIVYTANIFANLFFGIIGDRFGWKRTVTWFGCVMCAVGVLALYYVPLAIGPNFWVTVICWAVFGIGLAGFVPLTALVPSMVKVEDRGSALAVYTLAAGLSAFVGPALVALLGGVANITALIWVFAGLYVVGAIVTLVLRTDQDPGQAKRLGSPVAKDLTSA</sequence>
<comment type="caution">
    <text evidence="8">The sequence shown here is derived from an EMBL/GenBank/DDBJ whole genome shotgun (WGS) entry which is preliminary data.</text>
</comment>
<protein>
    <submittedName>
        <fullName evidence="8">MFS transporter</fullName>
    </submittedName>
</protein>
<name>A0A506XY15_9MICO</name>
<evidence type="ECO:0000256" key="6">
    <source>
        <dbReference type="SAM" id="Phobius"/>
    </source>
</evidence>
<feature type="transmembrane region" description="Helical" evidence="6">
    <location>
        <begin position="281"/>
        <end position="302"/>
    </location>
</feature>
<keyword evidence="3 6" id="KW-0812">Transmembrane</keyword>
<evidence type="ECO:0000256" key="1">
    <source>
        <dbReference type="ARBA" id="ARBA00004651"/>
    </source>
</evidence>
<feature type="transmembrane region" description="Helical" evidence="6">
    <location>
        <begin position="314"/>
        <end position="332"/>
    </location>
</feature>
<comment type="subcellular location">
    <subcellularLocation>
        <location evidence="1">Cell membrane</location>
        <topology evidence="1">Multi-pass membrane protein</topology>
    </subcellularLocation>
</comment>
<evidence type="ECO:0000256" key="2">
    <source>
        <dbReference type="ARBA" id="ARBA00022475"/>
    </source>
</evidence>
<dbReference type="InterPro" id="IPR036259">
    <property type="entry name" value="MFS_trans_sf"/>
</dbReference>
<feature type="transmembrane region" description="Helical" evidence="6">
    <location>
        <begin position="31"/>
        <end position="49"/>
    </location>
</feature>
<feature type="domain" description="Major facilitator superfamily (MFS) profile" evidence="7">
    <location>
        <begin position="32"/>
        <end position="428"/>
    </location>
</feature>
<evidence type="ECO:0000256" key="3">
    <source>
        <dbReference type="ARBA" id="ARBA00022692"/>
    </source>
</evidence>
<keyword evidence="4 6" id="KW-1133">Transmembrane helix</keyword>
<feature type="transmembrane region" description="Helical" evidence="6">
    <location>
        <begin position="99"/>
        <end position="119"/>
    </location>
</feature>
<proteinExistence type="predicted"/>
<evidence type="ECO:0000313" key="9">
    <source>
        <dbReference type="Proteomes" id="UP000316252"/>
    </source>
</evidence>
<reference evidence="8 9" key="1">
    <citation type="submission" date="2019-06" db="EMBL/GenBank/DDBJ databases">
        <authorList>
            <person name="Li F."/>
        </authorList>
    </citation>
    <scope>NUCLEOTIDE SEQUENCE [LARGE SCALE GENOMIC DNA]</scope>
    <source>
        <strain evidence="8 9">10F1D-1</strain>
    </source>
</reference>
<dbReference type="EMBL" id="VHQG01000005">
    <property type="protein sequence ID" value="TPW74177.1"/>
    <property type="molecule type" value="Genomic_DNA"/>
</dbReference>
<keyword evidence="2" id="KW-1003">Cell membrane</keyword>
<feature type="transmembrane region" description="Helical" evidence="6">
    <location>
        <begin position="191"/>
        <end position="212"/>
    </location>
</feature>
<evidence type="ECO:0000313" key="8">
    <source>
        <dbReference type="EMBL" id="TPW74177.1"/>
    </source>
</evidence>
<dbReference type="AlphaFoldDB" id="A0A506XY15"/>
<gene>
    <name evidence="8" type="ORF">FJ657_16225</name>
</gene>
<evidence type="ECO:0000259" key="7">
    <source>
        <dbReference type="PROSITE" id="PS50850"/>
    </source>
</evidence>
<dbReference type="Proteomes" id="UP000316252">
    <property type="component" value="Unassembled WGS sequence"/>
</dbReference>
<feature type="transmembrane region" description="Helical" evidence="6">
    <location>
        <begin position="402"/>
        <end position="423"/>
    </location>
</feature>
<dbReference type="PROSITE" id="PS50850">
    <property type="entry name" value="MFS"/>
    <property type="match status" value="1"/>
</dbReference>
<dbReference type="SUPFAM" id="SSF103473">
    <property type="entry name" value="MFS general substrate transporter"/>
    <property type="match status" value="1"/>
</dbReference>
<evidence type="ECO:0000256" key="5">
    <source>
        <dbReference type="ARBA" id="ARBA00023136"/>
    </source>
</evidence>
<dbReference type="NCBIfam" id="TIGR00897">
    <property type="entry name" value="2A0118"/>
    <property type="match status" value="1"/>
</dbReference>
<feature type="transmembrane region" description="Helical" evidence="6">
    <location>
        <begin position="374"/>
        <end position="396"/>
    </location>
</feature>
<dbReference type="Pfam" id="PF07690">
    <property type="entry name" value="MFS_1"/>
    <property type="match status" value="1"/>
</dbReference>
<keyword evidence="9" id="KW-1185">Reference proteome</keyword>
<keyword evidence="5 6" id="KW-0472">Membrane</keyword>
<dbReference type="InterPro" id="IPR004748">
    <property type="entry name" value="Polyol_permease-like"/>
</dbReference>
<dbReference type="GO" id="GO:0005886">
    <property type="term" value="C:plasma membrane"/>
    <property type="evidence" value="ECO:0007669"/>
    <property type="project" value="UniProtKB-SubCell"/>
</dbReference>
<feature type="transmembrane region" description="Helical" evidence="6">
    <location>
        <begin position="249"/>
        <end position="269"/>
    </location>
</feature>
<dbReference type="PANTHER" id="PTHR23513:SF6">
    <property type="entry name" value="MAJOR FACILITATOR SUPERFAMILY ASSOCIATED DOMAIN-CONTAINING PROTEIN"/>
    <property type="match status" value="1"/>
</dbReference>
<dbReference type="GO" id="GO:0022857">
    <property type="term" value="F:transmembrane transporter activity"/>
    <property type="evidence" value="ECO:0007669"/>
    <property type="project" value="InterPro"/>
</dbReference>
<accession>A0A506XY15</accession>
<feature type="transmembrane region" description="Helical" evidence="6">
    <location>
        <begin position="125"/>
        <end position="149"/>
    </location>
</feature>
<evidence type="ECO:0000256" key="4">
    <source>
        <dbReference type="ARBA" id="ARBA00022989"/>
    </source>
</evidence>
<feature type="transmembrane region" description="Helical" evidence="6">
    <location>
        <begin position="338"/>
        <end position="362"/>
    </location>
</feature>
<dbReference type="InterPro" id="IPR011701">
    <property type="entry name" value="MFS"/>
</dbReference>
<dbReference type="PANTHER" id="PTHR23513">
    <property type="entry name" value="INTEGRAL MEMBRANE EFFLUX PROTEIN-RELATED"/>
    <property type="match status" value="1"/>
</dbReference>
<dbReference type="OrthoDB" id="3522477at2"/>
<organism evidence="8 9">
    <name type="scientific">Schumannella soli</name>
    <dbReference type="NCBI Taxonomy" id="2590779"/>
    <lineage>
        <taxon>Bacteria</taxon>
        <taxon>Bacillati</taxon>
        <taxon>Actinomycetota</taxon>
        <taxon>Actinomycetes</taxon>
        <taxon>Micrococcales</taxon>
        <taxon>Microbacteriaceae</taxon>
        <taxon>Schumannella</taxon>
    </lineage>
</organism>
<dbReference type="Gene3D" id="1.20.1250.20">
    <property type="entry name" value="MFS general substrate transporter like domains"/>
    <property type="match status" value="2"/>
</dbReference>
<dbReference type="InterPro" id="IPR020846">
    <property type="entry name" value="MFS_dom"/>
</dbReference>